<dbReference type="Proteomes" id="UP001165205">
    <property type="component" value="Unassembled WGS sequence"/>
</dbReference>
<organism evidence="1 2">
    <name type="scientific">Aspergillus oryzae</name>
    <name type="common">Yellow koji mold</name>
    <dbReference type="NCBI Taxonomy" id="5062"/>
    <lineage>
        <taxon>Eukaryota</taxon>
        <taxon>Fungi</taxon>
        <taxon>Dikarya</taxon>
        <taxon>Ascomycota</taxon>
        <taxon>Pezizomycotina</taxon>
        <taxon>Eurotiomycetes</taxon>
        <taxon>Eurotiomycetidae</taxon>
        <taxon>Eurotiales</taxon>
        <taxon>Aspergillaceae</taxon>
        <taxon>Aspergillus</taxon>
        <taxon>Aspergillus subgen. Circumdati</taxon>
    </lineage>
</organism>
<sequence>MRFSGLLVNDNNHQWLGADPRSYRERGSPEICWWTQPAGLAAVGTRIGIQGLCVMWRDMSICLCYVPKHNDSYEAESVANAKGLPLSTNFRVNFVLRSCMHQEWDDGKRRWIIQMHRDRGWLGWFLAICSETGSFSGDAVAVNPEMAPTPVTEPSLVLFWCWILPSGDLTPAKSFLEQTAQAGRFLGNTVTERKFLGFHPDMNSSSPLTCIQLYQPPTAWVIHLREPSSAVQTLIGYIRMLAPS</sequence>
<protein>
    <submittedName>
        <fullName evidence="1">Unnamed protein product</fullName>
    </submittedName>
</protein>
<dbReference type="EMBL" id="BSYA01000350">
    <property type="protein sequence ID" value="GMG38823.1"/>
    <property type="molecule type" value="Genomic_DNA"/>
</dbReference>
<name>A0AAN4Z2I7_ASPOZ</name>
<evidence type="ECO:0000313" key="2">
    <source>
        <dbReference type="Proteomes" id="UP001165205"/>
    </source>
</evidence>
<dbReference type="AlphaFoldDB" id="A0AAN4Z2I7"/>
<reference evidence="1" key="1">
    <citation type="submission" date="2023-04" db="EMBL/GenBank/DDBJ databases">
        <title>Aspergillus oryzae NBRC 4228.</title>
        <authorList>
            <person name="Ichikawa N."/>
            <person name="Sato H."/>
            <person name="Tonouchi N."/>
        </authorList>
    </citation>
    <scope>NUCLEOTIDE SEQUENCE</scope>
    <source>
        <strain evidence="1">NBRC 4228</strain>
    </source>
</reference>
<accession>A0AAN4Z2I7</accession>
<comment type="caution">
    <text evidence="1">The sequence shown here is derived from an EMBL/GenBank/DDBJ whole genome shotgun (WGS) entry which is preliminary data.</text>
</comment>
<gene>
    <name evidence="1" type="ORF">Aory04_001342500</name>
</gene>
<proteinExistence type="predicted"/>
<evidence type="ECO:0000313" key="1">
    <source>
        <dbReference type="EMBL" id="GMG38823.1"/>
    </source>
</evidence>